<organism evidence="3 4">
    <name type="scientific">Cellvibrio fibrivorans</name>
    <dbReference type="NCBI Taxonomy" id="126350"/>
    <lineage>
        <taxon>Bacteria</taxon>
        <taxon>Pseudomonadati</taxon>
        <taxon>Pseudomonadota</taxon>
        <taxon>Gammaproteobacteria</taxon>
        <taxon>Cellvibrionales</taxon>
        <taxon>Cellvibrionaceae</taxon>
        <taxon>Cellvibrio</taxon>
    </lineage>
</organism>
<protein>
    <submittedName>
        <fullName evidence="3">Uncharacterized protein</fullName>
    </submittedName>
</protein>
<keyword evidence="2" id="KW-1133">Transmembrane helix</keyword>
<keyword evidence="2" id="KW-0472">Membrane</keyword>
<feature type="transmembrane region" description="Helical" evidence="2">
    <location>
        <begin position="37"/>
        <end position="62"/>
    </location>
</feature>
<comment type="caution">
    <text evidence="3">The sequence shown here is derived from an EMBL/GenBank/DDBJ whole genome shotgun (WGS) entry which is preliminary data.</text>
</comment>
<feature type="transmembrane region" description="Helical" evidence="2">
    <location>
        <begin position="12"/>
        <end position="31"/>
    </location>
</feature>
<dbReference type="Proteomes" id="UP001253595">
    <property type="component" value="Unassembled WGS sequence"/>
</dbReference>
<name>A0ABU1UVL5_9GAMM</name>
<feature type="region of interest" description="Disordered" evidence="1">
    <location>
        <begin position="76"/>
        <end position="99"/>
    </location>
</feature>
<reference evidence="3 4" key="1">
    <citation type="submission" date="2023-07" db="EMBL/GenBank/DDBJ databases">
        <title>Sorghum-associated microbial communities from plants grown in Nebraska, USA.</title>
        <authorList>
            <person name="Schachtman D."/>
        </authorList>
    </citation>
    <scope>NUCLEOTIDE SEQUENCE [LARGE SCALE GENOMIC DNA]</scope>
    <source>
        <strain evidence="3 4">BE190</strain>
    </source>
</reference>
<evidence type="ECO:0000313" key="4">
    <source>
        <dbReference type="Proteomes" id="UP001253595"/>
    </source>
</evidence>
<gene>
    <name evidence="3" type="ORF">J2X05_001220</name>
</gene>
<keyword evidence="4" id="KW-1185">Reference proteome</keyword>
<evidence type="ECO:0000256" key="2">
    <source>
        <dbReference type="SAM" id="Phobius"/>
    </source>
</evidence>
<dbReference type="RefSeq" id="WP_310070040.1">
    <property type="nucleotide sequence ID" value="NZ_JAVDVX010000002.1"/>
</dbReference>
<accession>A0ABU1UVL5</accession>
<proteinExistence type="predicted"/>
<evidence type="ECO:0000256" key="1">
    <source>
        <dbReference type="SAM" id="MobiDB-lite"/>
    </source>
</evidence>
<feature type="compositionally biased region" description="Basic and acidic residues" evidence="1">
    <location>
        <begin position="79"/>
        <end position="99"/>
    </location>
</feature>
<dbReference type="EMBL" id="JAVDVX010000002">
    <property type="protein sequence ID" value="MDR7089214.1"/>
    <property type="molecule type" value="Genomic_DNA"/>
</dbReference>
<keyword evidence="2" id="KW-0812">Transmembrane</keyword>
<sequence>MIFRRLFKHRGLGVNLIAGFSFLMLAVYGWGLDWEDLGGYLLVILVFLVGLIGLAALLGWLLRKFMSRGENTYPAATTKIDEDHDEKEQNNEDQQTKRD</sequence>
<evidence type="ECO:0000313" key="3">
    <source>
        <dbReference type="EMBL" id="MDR7089214.1"/>
    </source>
</evidence>